<name>A0A0B2VX83_TOXCA</name>
<evidence type="ECO:0000259" key="8">
    <source>
        <dbReference type="PROSITE" id="PS01033"/>
    </source>
</evidence>
<dbReference type="InterPro" id="IPR012292">
    <property type="entry name" value="Globin/Proto"/>
</dbReference>
<organism evidence="9 10">
    <name type="scientific">Toxocara canis</name>
    <name type="common">Canine roundworm</name>
    <dbReference type="NCBI Taxonomy" id="6265"/>
    <lineage>
        <taxon>Eukaryota</taxon>
        <taxon>Metazoa</taxon>
        <taxon>Ecdysozoa</taxon>
        <taxon>Nematoda</taxon>
        <taxon>Chromadorea</taxon>
        <taxon>Rhabditida</taxon>
        <taxon>Spirurina</taxon>
        <taxon>Ascaridomorpha</taxon>
        <taxon>Ascaridoidea</taxon>
        <taxon>Toxocaridae</taxon>
        <taxon>Toxocara</taxon>
    </lineage>
</organism>
<keyword evidence="4 6" id="KW-0479">Metal-binding</keyword>
<dbReference type="InterPro" id="IPR044399">
    <property type="entry name" value="Mb-like_M"/>
</dbReference>
<keyword evidence="1 7" id="KW-0813">Transport</keyword>
<evidence type="ECO:0000313" key="9">
    <source>
        <dbReference type="EMBL" id="KHN85580.1"/>
    </source>
</evidence>
<dbReference type="GO" id="GO:0019825">
    <property type="term" value="F:oxygen binding"/>
    <property type="evidence" value="ECO:0007669"/>
    <property type="project" value="InterPro"/>
</dbReference>
<keyword evidence="2 7" id="KW-0349">Heme</keyword>
<evidence type="ECO:0000256" key="2">
    <source>
        <dbReference type="ARBA" id="ARBA00022617"/>
    </source>
</evidence>
<evidence type="ECO:0000256" key="6">
    <source>
        <dbReference type="PIRSR" id="PIRSR002026-1"/>
    </source>
</evidence>
<evidence type="ECO:0000256" key="5">
    <source>
        <dbReference type="ARBA" id="ARBA00023004"/>
    </source>
</evidence>
<feature type="binding site" description="proximal binding residue" evidence="6">
    <location>
        <position position="95"/>
    </location>
    <ligand>
        <name>heme</name>
        <dbReference type="ChEBI" id="CHEBI:30413"/>
    </ligand>
    <ligandPart>
        <name>Fe</name>
        <dbReference type="ChEBI" id="CHEBI:18248"/>
    </ligandPart>
</feature>
<keyword evidence="3 7" id="KW-0561">Oxygen transport</keyword>
<evidence type="ECO:0000256" key="3">
    <source>
        <dbReference type="ARBA" id="ARBA00022621"/>
    </source>
</evidence>
<feature type="domain" description="Globin" evidence="8">
    <location>
        <begin position="1"/>
        <end position="148"/>
    </location>
</feature>
<keyword evidence="10" id="KW-1185">Reference proteome</keyword>
<dbReference type="SUPFAM" id="SSF46458">
    <property type="entry name" value="Globin-like"/>
    <property type="match status" value="1"/>
</dbReference>
<dbReference type="AlphaFoldDB" id="A0A0B2VX83"/>
<dbReference type="Gene3D" id="1.10.490.10">
    <property type="entry name" value="Globins"/>
    <property type="match status" value="1"/>
</dbReference>
<comment type="similarity">
    <text evidence="7">Belongs to the globin family.</text>
</comment>
<dbReference type="GO" id="GO:0005344">
    <property type="term" value="F:oxygen carrier activity"/>
    <property type="evidence" value="ECO:0007669"/>
    <property type="project" value="UniProtKB-KW"/>
</dbReference>
<dbReference type="OrthoDB" id="5820458at2759"/>
<dbReference type="EMBL" id="JPKZ01000756">
    <property type="protein sequence ID" value="KHN85580.1"/>
    <property type="molecule type" value="Genomic_DNA"/>
</dbReference>
<evidence type="ECO:0000256" key="7">
    <source>
        <dbReference type="RuleBase" id="RU000356"/>
    </source>
</evidence>
<dbReference type="InterPro" id="IPR009050">
    <property type="entry name" value="Globin-like_sf"/>
</dbReference>
<proteinExistence type="inferred from homology"/>
<accession>A0A0B2VX83</accession>
<evidence type="ECO:0000256" key="4">
    <source>
        <dbReference type="ARBA" id="ARBA00022723"/>
    </source>
</evidence>
<dbReference type="OMA" id="NDECQYQ"/>
<evidence type="ECO:0000313" key="10">
    <source>
        <dbReference type="Proteomes" id="UP000031036"/>
    </source>
</evidence>
<dbReference type="InterPro" id="IPR000971">
    <property type="entry name" value="Globin"/>
</dbReference>
<dbReference type="GO" id="GO:0020037">
    <property type="term" value="F:heme binding"/>
    <property type="evidence" value="ECO:0007669"/>
    <property type="project" value="InterPro"/>
</dbReference>
<gene>
    <name evidence="9" type="ORF">Tcan_08131</name>
</gene>
<sequence length="154" mass="17443">MTASLCKKSLECVPCGTGAKEIEHGTDLYALLFDKHPELRHYFKGHESLTGAQVKASDHFKKQGQTLLLACHALANLLDDPSSFKAYSREIIDRHLRVNVHLDPKLWNAFWPIFLDYLSTKEAVDDATKKAWLELGKQFSDECLSHLKNLGQPH</sequence>
<reference evidence="9 10" key="1">
    <citation type="submission" date="2014-11" db="EMBL/GenBank/DDBJ databases">
        <title>Genetic blueprint of the zoonotic pathogen Toxocara canis.</title>
        <authorList>
            <person name="Zhu X.-Q."/>
            <person name="Korhonen P.K."/>
            <person name="Cai H."/>
            <person name="Young N.D."/>
            <person name="Nejsum P."/>
            <person name="von Samson-Himmelstjerna G."/>
            <person name="Boag P.R."/>
            <person name="Tan P."/>
            <person name="Li Q."/>
            <person name="Min J."/>
            <person name="Yang Y."/>
            <person name="Wang X."/>
            <person name="Fang X."/>
            <person name="Hall R.S."/>
            <person name="Hofmann A."/>
            <person name="Sternberg P.W."/>
            <person name="Jex A.R."/>
            <person name="Gasser R.B."/>
        </authorList>
    </citation>
    <scope>NUCLEOTIDE SEQUENCE [LARGE SCALE GENOMIC DNA]</scope>
    <source>
        <strain evidence="9">PN_DK_2014</strain>
    </source>
</reference>
<dbReference type="PIRSF" id="PIRSF002026">
    <property type="entry name" value="Nematode_globin"/>
    <property type="match status" value="1"/>
</dbReference>
<dbReference type="STRING" id="6265.A0A0B2VX83"/>
<dbReference type="PROSITE" id="PS01033">
    <property type="entry name" value="GLOBIN"/>
    <property type="match status" value="1"/>
</dbReference>
<dbReference type="InterPro" id="IPR012085">
    <property type="entry name" value="Globin_nematode"/>
</dbReference>
<dbReference type="Proteomes" id="UP000031036">
    <property type="component" value="Unassembled WGS sequence"/>
</dbReference>
<dbReference type="Pfam" id="PF00042">
    <property type="entry name" value="Globin"/>
    <property type="match status" value="1"/>
</dbReference>
<evidence type="ECO:0000256" key="1">
    <source>
        <dbReference type="ARBA" id="ARBA00022448"/>
    </source>
</evidence>
<protein>
    <submittedName>
        <fullName evidence="9">Myoglobin</fullName>
    </submittedName>
</protein>
<comment type="caution">
    <text evidence="9">The sequence shown here is derived from an EMBL/GenBank/DDBJ whole genome shotgun (WGS) entry which is preliminary data.</text>
</comment>
<keyword evidence="5 6" id="KW-0408">Iron</keyword>
<dbReference type="GO" id="GO:0005506">
    <property type="term" value="F:iron ion binding"/>
    <property type="evidence" value="ECO:0007669"/>
    <property type="project" value="InterPro"/>
</dbReference>
<dbReference type="CDD" id="cd01040">
    <property type="entry name" value="Mb-like"/>
    <property type="match status" value="1"/>
</dbReference>